<sequence>MTTDVDACKSQSLSPCDESAVTLNAAELALAFHRADDDGPLQLTVQSLPYVKRREHADKTAALSVDASGRRRVSVGCSATSDPLQAPLEPADKFLTSLSYSVPCPTRVSNTPRGSPAVDVIATYMNTCDQRTVKLELMRAHARFASSREGGPSTRTRTSSMVSKEGSAEWGWFADIDSSSESRGNDGSVHSLRRRLSADLGLVDVGNVHVLGDEQTNTRNTAAHKTFTIVTEGNGKVVSATVSIPKFRIVQSRSGSDRHAQYLITLLLGKELYADWRRYSEFGELVKTLDEKRYTRTQDVWAGIETRWFNRLEPSYLHQKCITLENFMRELMYESNEPTLLINFLGGYLGKVNARPTDPVAYRPAAQLPKELRPPQPRHERELFEKMWAENFQRSRVDYSTNEPSDQTTS</sequence>
<dbReference type="EMBL" id="JH597944">
    <property type="status" value="NOT_ANNOTATED_CDS"/>
    <property type="molecule type" value="Genomic_DNA"/>
</dbReference>
<keyword evidence="2" id="KW-1185">Reference proteome</keyword>
<reference evidence="1" key="2">
    <citation type="submission" date="2015-06" db="UniProtKB">
        <authorList>
            <consortium name="EnsemblProtists"/>
        </authorList>
    </citation>
    <scope>IDENTIFICATION</scope>
    <source>
        <strain evidence="1">Emoy2</strain>
    </source>
</reference>
<evidence type="ECO:0008006" key="3">
    <source>
        <dbReference type="Google" id="ProtNLM"/>
    </source>
</evidence>
<accession>M4BUL2</accession>
<dbReference type="GO" id="GO:0035091">
    <property type="term" value="F:phosphatidylinositol binding"/>
    <property type="evidence" value="ECO:0007669"/>
    <property type="project" value="InterPro"/>
</dbReference>
<dbReference type="InterPro" id="IPR036871">
    <property type="entry name" value="PX_dom_sf"/>
</dbReference>
<dbReference type="Gene3D" id="3.30.1520.10">
    <property type="entry name" value="Phox-like domain"/>
    <property type="match status" value="1"/>
</dbReference>
<dbReference type="Proteomes" id="UP000011713">
    <property type="component" value="Unassembled WGS sequence"/>
</dbReference>
<dbReference type="EnsemblProtists" id="HpaT810200">
    <property type="protein sequence ID" value="HpaP810200"/>
    <property type="gene ID" value="HpaG810200"/>
</dbReference>
<dbReference type="SUPFAM" id="SSF64268">
    <property type="entry name" value="PX domain"/>
    <property type="match status" value="1"/>
</dbReference>
<protein>
    <recommendedName>
        <fullName evidence="3">PX domain-containing protein</fullName>
    </recommendedName>
</protein>
<dbReference type="eggNOG" id="ENOG502QQ7M">
    <property type="taxonomic scope" value="Eukaryota"/>
</dbReference>
<dbReference type="CDD" id="cd06093">
    <property type="entry name" value="PX_domain"/>
    <property type="match status" value="1"/>
</dbReference>
<dbReference type="HOGENOM" id="CLU_051616_0_0_1"/>
<dbReference type="VEuPathDB" id="FungiDB:HpaG810200"/>
<name>M4BUL2_HYAAE</name>
<dbReference type="OMA" id="GHIIHDE"/>
<reference evidence="2" key="1">
    <citation type="journal article" date="2010" name="Science">
        <title>Signatures of adaptation to obligate biotrophy in the Hyaloperonospora arabidopsidis genome.</title>
        <authorList>
            <person name="Baxter L."/>
            <person name="Tripathy S."/>
            <person name="Ishaque N."/>
            <person name="Boot N."/>
            <person name="Cabral A."/>
            <person name="Kemen E."/>
            <person name="Thines M."/>
            <person name="Ah-Fong A."/>
            <person name="Anderson R."/>
            <person name="Badejoko W."/>
            <person name="Bittner-Eddy P."/>
            <person name="Boore J.L."/>
            <person name="Chibucos M.C."/>
            <person name="Coates M."/>
            <person name="Dehal P."/>
            <person name="Delehaunty K."/>
            <person name="Dong S."/>
            <person name="Downton P."/>
            <person name="Dumas B."/>
            <person name="Fabro G."/>
            <person name="Fronick C."/>
            <person name="Fuerstenberg S.I."/>
            <person name="Fulton L."/>
            <person name="Gaulin E."/>
            <person name="Govers F."/>
            <person name="Hughes L."/>
            <person name="Humphray S."/>
            <person name="Jiang R.H."/>
            <person name="Judelson H."/>
            <person name="Kamoun S."/>
            <person name="Kyung K."/>
            <person name="Meijer H."/>
            <person name="Minx P."/>
            <person name="Morris P."/>
            <person name="Nelson J."/>
            <person name="Phuntumart V."/>
            <person name="Qutob D."/>
            <person name="Rehmany A."/>
            <person name="Rougon-Cardoso A."/>
            <person name="Ryden P."/>
            <person name="Torto-Alalibo T."/>
            <person name="Studholme D."/>
            <person name="Wang Y."/>
            <person name="Win J."/>
            <person name="Wood J."/>
            <person name="Clifton S.W."/>
            <person name="Rogers J."/>
            <person name="Van den Ackerveken G."/>
            <person name="Jones J.D."/>
            <person name="McDowell J.M."/>
            <person name="Beynon J."/>
            <person name="Tyler B.M."/>
        </authorList>
    </citation>
    <scope>NUCLEOTIDE SEQUENCE [LARGE SCALE GENOMIC DNA]</scope>
    <source>
        <strain evidence="2">Emoy2</strain>
    </source>
</reference>
<organism evidence="1 2">
    <name type="scientific">Hyaloperonospora arabidopsidis (strain Emoy2)</name>
    <name type="common">Downy mildew agent</name>
    <name type="synonym">Peronospora arabidopsidis</name>
    <dbReference type="NCBI Taxonomy" id="559515"/>
    <lineage>
        <taxon>Eukaryota</taxon>
        <taxon>Sar</taxon>
        <taxon>Stramenopiles</taxon>
        <taxon>Oomycota</taxon>
        <taxon>Peronosporomycetes</taxon>
        <taxon>Peronosporales</taxon>
        <taxon>Peronosporaceae</taxon>
        <taxon>Hyaloperonospora</taxon>
    </lineage>
</organism>
<evidence type="ECO:0000313" key="2">
    <source>
        <dbReference type="Proteomes" id="UP000011713"/>
    </source>
</evidence>
<proteinExistence type="predicted"/>
<dbReference type="AlphaFoldDB" id="M4BUL2"/>
<dbReference type="InParanoid" id="M4BUL2"/>
<evidence type="ECO:0000313" key="1">
    <source>
        <dbReference type="EnsemblProtists" id="HpaP810200"/>
    </source>
</evidence>